<sequence>MASDGSSPSSRNSVTPSPSSSTDGANVCSEADDIAIIGMSCRTSGGNDTPEKLWKFLLEKGNASGSSPAWRWDAWRRRDPRNAKVLDATINRGYFIDNIEDFDASFFGISPKEAEQMDPHQRLGLELAWEALEDAGIDPKKLSRSDTAVFMGVYSDDYSRLMLEDLPNIEAWMGLGSAMHGVANRISYHLDLRGPSAAVDAACASSMVAVDNGRQALIAQQSNLAIVGGVNVALSPAMFQLLDRAGALAPDGVCRSFDDEANGYARGEGGATLILKRLTEALADGDNVLGVLKASAVAQDGKTNGIMAPNPAAQELVARKALKQAEIDPLSIGYIEAHATSTSLGDPTEVASVSAVYGQGRPRESPALVSSIKPNIGHLEAAAGVISMVKAIMAVDKGEIPPQANLSTLNTNVDWPKSGLHIVREPTRWGESTKPRRAAVCSYGYGGTVTHAIIEQSPFPSGAGIQAKGPTILVITAPQEKRIPLQCQVQSEWISTNGRTESMLEVASTLAQHRAQHEFRAAFVVDDHSDAANLLSDHARGQHSDWTSQSRILANDVSKGVVWIFSGHGAQWADMGKELVLDPVFCDAITPVDQVVSNELGWSVVTALNEGTFSSTEEIQVLTYAIQVGLGQVLLSKGLQPQALIGHSVGEIAAAVTAGCITPEEGAIIVARRARLYAQVCGEGGMYLVSRSFGDVASKLKNRTDVVAAIDSSPSSCVISGLLAPLQAYADDLREAGVKVMRVKTDVAFHSPSLETLVEPLRLSLHGAIQPTQGTIPLYSTSQLDPRSKHEKNVDYWANNMVSPVRLTNAVAAAAEDGFRLFAEVSSHPVVQHSVNETLLEEDLDDFAIVATLRRDKPAVKSILHAIAQLYTKGAHVDFDLLCGRAWSSKVPGFAWSHKPYWKQVETPNFAAQAMH</sequence>
<dbReference type="GO" id="GO:0004315">
    <property type="term" value="F:3-oxoacyl-[acyl-carrier-protein] synthase activity"/>
    <property type="evidence" value="ECO:0007669"/>
    <property type="project" value="InterPro"/>
</dbReference>
<dbReference type="InterPro" id="IPR050091">
    <property type="entry name" value="PKS_NRPS_Biosynth_Enz"/>
</dbReference>
<evidence type="ECO:0000256" key="2">
    <source>
        <dbReference type="ARBA" id="ARBA00022553"/>
    </source>
</evidence>
<dbReference type="Pfam" id="PF00109">
    <property type="entry name" value="ketoacyl-synt"/>
    <property type="match status" value="1"/>
</dbReference>
<evidence type="ECO:0000313" key="7">
    <source>
        <dbReference type="EMBL" id="KAF7187003.1"/>
    </source>
</evidence>
<evidence type="ECO:0000313" key="8">
    <source>
        <dbReference type="Proteomes" id="UP000660729"/>
    </source>
</evidence>
<dbReference type="InterPro" id="IPR020841">
    <property type="entry name" value="PKS_Beta-ketoAc_synthase_dom"/>
</dbReference>
<dbReference type="PROSITE" id="PS52004">
    <property type="entry name" value="KS3_2"/>
    <property type="match status" value="1"/>
</dbReference>
<dbReference type="Gene3D" id="3.30.70.250">
    <property type="entry name" value="Malonyl-CoA ACP transacylase, ACP-binding"/>
    <property type="match status" value="1"/>
</dbReference>
<dbReference type="InterPro" id="IPR014043">
    <property type="entry name" value="Acyl_transferase_dom"/>
</dbReference>
<keyword evidence="3" id="KW-0808">Transferase</keyword>
<dbReference type="SMART" id="SM00825">
    <property type="entry name" value="PKS_KS"/>
    <property type="match status" value="1"/>
</dbReference>
<dbReference type="OrthoDB" id="329835at2759"/>
<feature type="compositionally biased region" description="Low complexity" evidence="5">
    <location>
        <begin position="1"/>
        <end position="21"/>
    </location>
</feature>
<keyword evidence="4" id="KW-0511">Multifunctional enzyme</keyword>
<dbReference type="SUPFAM" id="SSF55048">
    <property type="entry name" value="Probable ACP-binding domain of malonyl-CoA ACP transacylase"/>
    <property type="match status" value="1"/>
</dbReference>
<gene>
    <name evidence="7" type="ORF">HII31_11612</name>
</gene>
<name>A0A8H6VCA1_9PEZI</name>
<evidence type="ECO:0000256" key="1">
    <source>
        <dbReference type="ARBA" id="ARBA00022450"/>
    </source>
</evidence>
<reference evidence="7" key="1">
    <citation type="submission" date="2020-04" db="EMBL/GenBank/DDBJ databases">
        <title>Draft genome resource of the tomato pathogen Pseudocercospora fuligena.</title>
        <authorList>
            <person name="Zaccaron A."/>
        </authorList>
    </citation>
    <scope>NUCLEOTIDE SEQUENCE</scope>
    <source>
        <strain evidence="7">PF001</strain>
    </source>
</reference>
<organism evidence="7 8">
    <name type="scientific">Pseudocercospora fuligena</name>
    <dbReference type="NCBI Taxonomy" id="685502"/>
    <lineage>
        <taxon>Eukaryota</taxon>
        <taxon>Fungi</taxon>
        <taxon>Dikarya</taxon>
        <taxon>Ascomycota</taxon>
        <taxon>Pezizomycotina</taxon>
        <taxon>Dothideomycetes</taxon>
        <taxon>Dothideomycetidae</taxon>
        <taxon>Mycosphaerellales</taxon>
        <taxon>Mycosphaerellaceae</taxon>
        <taxon>Pseudocercospora</taxon>
    </lineage>
</organism>
<evidence type="ECO:0000256" key="4">
    <source>
        <dbReference type="ARBA" id="ARBA00023268"/>
    </source>
</evidence>
<dbReference type="SUPFAM" id="SSF52151">
    <property type="entry name" value="FabD/lysophospholipase-like"/>
    <property type="match status" value="1"/>
</dbReference>
<dbReference type="Gene3D" id="3.40.47.10">
    <property type="match status" value="1"/>
</dbReference>
<dbReference type="PANTHER" id="PTHR43775">
    <property type="entry name" value="FATTY ACID SYNTHASE"/>
    <property type="match status" value="1"/>
</dbReference>
<dbReference type="Gene3D" id="3.40.366.10">
    <property type="entry name" value="Malonyl-Coenzyme A Acyl Carrier Protein, domain 2"/>
    <property type="match status" value="1"/>
</dbReference>
<dbReference type="GO" id="GO:0004312">
    <property type="term" value="F:fatty acid synthase activity"/>
    <property type="evidence" value="ECO:0007669"/>
    <property type="project" value="TreeGrafter"/>
</dbReference>
<comment type="caution">
    <text evidence="7">The sequence shown here is derived from an EMBL/GenBank/DDBJ whole genome shotgun (WGS) entry which is preliminary data.</text>
</comment>
<dbReference type="InterPro" id="IPR014031">
    <property type="entry name" value="Ketoacyl_synth_C"/>
</dbReference>
<dbReference type="GO" id="GO:0006633">
    <property type="term" value="P:fatty acid biosynthetic process"/>
    <property type="evidence" value="ECO:0007669"/>
    <property type="project" value="InterPro"/>
</dbReference>
<feature type="region of interest" description="Disordered" evidence="5">
    <location>
        <begin position="1"/>
        <end position="26"/>
    </location>
</feature>
<dbReference type="Pfam" id="PF00698">
    <property type="entry name" value="Acyl_transf_1"/>
    <property type="match status" value="1"/>
</dbReference>
<dbReference type="PROSITE" id="PS00606">
    <property type="entry name" value="KS3_1"/>
    <property type="match status" value="1"/>
</dbReference>
<proteinExistence type="predicted"/>
<evidence type="ECO:0000256" key="5">
    <source>
        <dbReference type="SAM" id="MobiDB-lite"/>
    </source>
</evidence>
<keyword evidence="2" id="KW-0597">Phosphoprotein</keyword>
<feature type="domain" description="Ketosynthase family 3 (KS3)" evidence="6">
    <location>
        <begin position="31"/>
        <end position="456"/>
    </location>
</feature>
<dbReference type="Pfam" id="PF02801">
    <property type="entry name" value="Ketoacyl-synt_C"/>
    <property type="match status" value="1"/>
</dbReference>
<dbReference type="AlphaFoldDB" id="A0A8H6VCA1"/>
<keyword evidence="1" id="KW-0596">Phosphopantetheine</keyword>
<dbReference type="PANTHER" id="PTHR43775:SF22">
    <property type="entry name" value="SYNTHASE, PUTATIVE (JCVI)-RELATED"/>
    <property type="match status" value="1"/>
</dbReference>
<dbReference type="InterPro" id="IPR032821">
    <property type="entry name" value="PKS_assoc"/>
</dbReference>
<dbReference type="Pfam" id="PF16197">
    <property type="entry name" value="KAsynt_C_assoc"/>
    <property type="match status" value="1"/>
</dbReference>
<dbReference type="InterPro" id="IPR016036">
    <property type="entry name" value="Malonyl_transacylase_ACP-bd"/>
</dbReference>
<dbReference type="Proteomes" id="UP000660729">
    <property type="component" value="Unassembled WGS sequence"/>
</dbReference>
<dbReference type="SUPFAM" id="SSF53901">
    <property type="entry name" value="Thiolase-like"/>
    <property type="match status" value="1"/>
</dbReference>
<evidence type="ECO:0000259" key="6">
    <source>
        <dbReference type="PROSITE" id="PS52004"/>
    </source>
</evidence>
<keyword evidence="8" id="KW-1185">Reference proteome</keyword>
<evidence type="ECO:0000256" key="3">
    <source>
        <dbReference type="ARBA" id="ARBA00022679"/>
    </source>
</evidence>
<dbReference type="SMART" id="SM00827">
    <property type="entry name" value="PKS_AT"/>
    <property type="match status" value="1"/>
</dbReference>
<dbReference type="InterPro" id="IPR018201">
    <property type="entry name" value="Ketoacyl_synth_AS"/>
</dbReference>
<dbReference type="InterPro" id="IPR014030">
    <property type="entry name" value="Ketoacyl_synth_N"/>
</dbReference>
<dbReference type="CDD" id="cd00833">
    <property type="entry name" value="PKS"/>
    <property type="match status" value="1"/>
</dbReference>
<protein>
    <submittedName>
        <fullName evidence="7">Mellein synthase</fullName>
    </submittedName>
</protein>
<dbReference type="InterPro" id="IPR016035">
    <property type="entry name" value="Acyl_Trfase/lysoPLipase"/>
</dbReference>
<accession>A0A8H6VCA1</accession>
<dbReference type="InterPro" id="IPR016039">
    <property type="entry name" value="Thiolase-like"/>
</dbReference>
<dbReference type="EMBL" id="JABCIY010000241">
    <property type="protein sequence ID" value="KAF7187003.1"/>
    <property type="molecule type" value="Genomic_DNA"/>
</dbReference>
<dbReference type="InterPro" id="IPR001227">
    <property type="entry name" value="Ac_transferase_dom_sf"/>
</dbReference>
<dbReference type="GO" id="GO:0044550">
    <property type="term" value="P:secondary metabolite biosynthetic process"/>
    <property type="evidence" value="ECO:0007669"/>
    <property type="project" value="TreeGrafter"/>
</dbReference>